<dbReference type="PANTHER" id="PTHR45432">
    <property type="entry name" value="CHAPERONE PROTEIN DNAJ 11, CHLOROPLASTIC-LIKE"/>
    <property type="match status" value="1"/>
</dbReference>
<evidence type="ECO:0000313" key="3">
    <source>
        <dbReference type="Proteomes" id="UP000626092"/>
    </source>
</evidence>
<dbReference type="AlphaFoldDB" id="A0A834GTD4"/>
<evidence type="ECO:0000256" key="1">
    <source>
        <dbReference type="SAM" id="MobiDB-lite"/>
    </source>
</evidence>
<sequence>MCRRVRPCTPSSLEPRNEQQQRGSLYEVLQVKRNVSLTEIKTTYRSQAKLYHLRDLDDIFLHPFFMTPKMHQAFVSNMNILAYKPNVTGDMDTTMVKRQSLRKLAIEFHKSWIWKAARRNET</sequence>
<proteinExistence type="predicted"/>
<reference evidence="2" key="1">
    <citation type="submission" date="2019-11" db="EMBL/GenBank/DDBJ databases">
        <authorList>
            <person name="Liu Y."/>
            <person name="Hou J."/>
            <person name="Li T.-Q."/>
            <person name="Guan C.-H."/>
            <person name="Wu X."/>
            <person name="Wu H.-Z."/>
            <person name="Ling F."/>
            <person name="Zhang R."/>
            <person name="Shi X.-G."/>
            <person name="Ren J.-P."/>
            <person name="Chen E.-F."/>
            <person name="Sun J.-M."/>
        </authorList>
    </citation>
    <scope>NUCLEOTIDE SEQUENCE</scope>
    <source>
        <strain evidence="2">Adult_tree_wgs_1</strain>
        <tissue evidence="2">Leaves</tissue>
    </source>
</reference>
<feature type="region of interest" description="Disordered" evidence="1">
    <location>
        <begin position="1"/>
        <end position="21"/>
    </location>
</feature>
<dbReference type="PANTHER" id="PTHR45432:SF2">
    <property type="entry name" value="CHAPERONE PROTEIN DNAJ 11, CHLOROPLASTIC"/>
    <property type="match status" value="1"/>
</dbReference>
<evidence type="ECO:0008006" key="4">
    <source>
        <dbReference type="Google" id="ProtNLM"/>
    </source>
</evidence>
<dbReference type="CDD" id="cd06257">
    <property type="entry name" value="DnaJ"/>
    <property type="match status" value="1"/>
</dbReference>
<accession>A0A834GTD4</accession>
<dbReference type="Proteomes" id="UP000626092">
    <property type="component" value="Unassembled WGS sequence"/>
</dbReference>
<dbReference type="EMBL" id="WJXA01000006">
    <property type="protein sequence ID" value="KAF7139910.1"/>
    <property type="molecule type" value="Genomic_DNA"/>
</dbReference>
<dbReference type="OrthoDB" id="445556at2759"/>
<comment type="caution">
    <text evidence="2">The sequence shown here is derived from an EMBL/GenBank/DDBJ whole genome shotgun (WGS) entry which is preliminary data.</text>
</comment>
<dbReference type="Gene3D" id="1.10.287.110">
    <property type="entry name" value="DnaJ domain"/>
    <property type="match status" value="1"/>
</dbReference>
<feature type="compositionally biased region" description="Polar residues" evidence="1">
    <location>
        <begin position="9"/>
        <end position="21"/>
    </location>
</feature>
<dbReference type="InterPro" id="IPR036869">
    <property type="entry name" value="J_dom_sf"/>
</dbReference>
<dbReference type="InterPro" id="IPR001623">
    <property type="entry name" value="DnaJ_domain"/>
</dbReference>
<dbReference type="SUPFAM" id="SSF46565">
    <property type="entry name" value="Chaperone J-domain"/>
    <property type="match status" value="1"/>
</dbReference>
<gene>
    <name evidence="2" type="ORF">RHSIM_Rhsim06G0217700</name>
</gene>
<evidence type="ECO:0000313" key="2">
    <source>
        <dbReference type="EMBL" id="KAF7139910.1"/>
    </source>
</evidence>
<name>A0A834GTD4_RHOSS</name>
<keyword evidence="3" id="KW-1185">Reference proteome</keyword>
<protein>
    <recommendedName>
        <fullName evidence="4">J domain-containing protein</fullName>
    </recommendedName>
</protein>
<organism evidence="2 3">
    <name type="scientific">Rhododendron simsii</name>
    <name type="common">Sims's rhododendron</name>
    <dbReference type="NCBI Taxonomy" id="118357"/>
    <lineage>
        <taxon>Eukaryota</taxon>
        <taxon>Viridiplantae</taxon>
        <taxon>Streptophyta</taxon>
        <taxon>Embryophyta</taxon>
        <taxon>Tracheophyta</taxon>
        <taxon>Spermatophyta</taxon>
        <taxon>Magnoliopsida</taxon>
        <taxon>eudicotyledons</taxon>
        <taxon>Gunneridae</taxon>
        <taxon>Pentapetalae</taxon>
        <taxon>asterids</taxon>
        <taxon>Ericales</taxon>
        <taxon>Ericaceae</taxon>
        <taxon>Ericoideae</taxon>
        <taxon>Rhodoreae</taxon>
        <taxon>Rhododendron</taxon>
    </lineage>
</organism>